<accession>A0ABR9WXI6</accession>
<reference evidence="3 4" key="1">
    <citation type="journal article" date="2021" name="Int. J. Syst. Evol. Microbiol.">
        <title>Salipiger mangrovisoli sp. nov., isolated from mangrove soil and the proposal for the reclassification of Paraphaeobacter pallidus as Salipiger pallidus comb. nov.</title>
        <authorList>
            <person name="Du J."/>
            <person name="Liu Y."/>
            <person name="Pei T."/>
            <person name="Deng M.R."/>
            <person name="Zhu H."/>
        </authorList>
    </citation>
    <scope>NUCLEOTIDE SEQUENCE [LARGE SCALE GENOMIC DNA]</scope>
    <source>
        <strain evidence="3 4">6D45A</strain>
    </source>
</reference>
<dbReference type="InterPro" id="IPR014729">
    <property type="entry name" value="Rossmann-like_a/b/a_fold"/>
</dbReference>
<evidence type="ECO:0000256" key="1">
    <source>
        <dbReference type="ARBA" id="ARBA00008791"/>
    </source>
</evidence>
<proteinExistence type="inferred from homology"/>
<comment type="caution">
    <text evidence="3">The sequence shown here is derived from an EMBL/GenBank/DDBJ whole genome shotgun (WGS) entry which is preliminary data.</text>
</comment>
<evidence type="ECO:0000259" key="2">
    <source>
        <dbReference type="Pfam" id="PF00582"/>
    </source>
</evidence>
<dbReference type="PANTHER" id="PTHR46268:SF6">
    <property type="entry name" value="UNIVERSAL STRESS PROTEIN UP12"/>
    <property type="match status" value="1"/>
</dbReference>
<dbReference type="EMBL" id="JADFFK010000002">
    <property type="protein sequence ID" value="MBE9636003.1"/>
    <property type="molecule type" value="Genomic_DNA"/>
</dbReference>
<dbReference type="SUPFAM" id="SSF52402">
    <property type="entry name" value="Adenine nucleotide alpha hydrolases-like"/>
    <property type="match status" value="1"/>
</dbReference>
<dbReference type="CDD" id="cd00293">
    <property type="entry name" value="USP-like"/>
    <property type="match status" value="1"/>
</dbReference>
<dbReference type="PANTHER" id="PTHR46268">
    <property type="entry name" value="STRESS RESPONSE PROTEIN NHAX"/>
    <property type="match status" value="1"/>
</dbReference>
<comment type="similarity">
    <text evidence="1">Belongs to the universal stress protein A family.</text>
</comment>
<evidence type="ECO:0000313" key="4">
    <source>
        <dbReference type="Proteomes" id="UP000607796"/>
    </source>
</evidence>
<evidence type="ECO:0000313" key="3">
    <source>
        <dbReference type="EMBL" id="MBE9636003.1"/>
    </source>
</evidence>
<dbReference type="RefSeq" id="WP_194133332.1">
    <property type="nucleotide sequence ID" value="NZ_JADFFK010000002.1"/>
</dbReference>
<gene>
    <name evidence="3" type="ORF">IQ782_04025</name>
</gene>
<sequence>MATETFVVAYENKEGDDGLLDYAIARAKKDGAALLLVHILEWSPYKFLTPQEIEERHARRKEELTRAKEVILDPALAKVSAAGLQADCRIRYGSVVELVAEIASEAGASMIFVGRSGTQSMTARIFGSVPLGLAQIAPVPTVIVP</sequence>
<protein>
    <submittedName>
        <fullName evidence="3">Universal stress protein</fullName>
    </submittedName>
</protein>
<feature type="domain" description="UspA" evidence="2">
    <location>
        <begin position="5"/>
        <end position="145"/>
    </location>
</feature>
<dbReference type="Proteomes" id="UP000607796">
    <property type="component" value="Unassembled WGS sequence"/>
</dbReference>
<organism evidence="3 4">
    <name type="scientific">Salipiger mangrovisoli</name>
    <dbReference type="NCBI Taxonomy" id="2865933"/>
    <lineage>
        <taxon>Bacteria</taxon>
        <taxon>Pseudomonadati</taxon>
        <taxon>Pseudomonadota</taxon>
        <taxon>Alphaproteobacteria</taxon>
        <taxon>Rhodobacterales</taxon>
        <taxon>Roseobacteraceae</taxon>
        <taxon>Salipiger</taxon>
    </lineage>
</organism>
<keyword evidence="4" id="KW-1185">Reference proteome</keyword>
<dbReference type="InterPro" id="IPR006016">
    <property type="entry name" value="UspA"/>
</dbReference>
<dbReference type="Pfam" id="PF00582">
    <property type="entry name" value="Usp"/>
    <property type="match status" value="1"/>
</dbReference>
<dbReference type="Gene3D" id="3.40.50.620">
    <property type="entry name" value="HUPs"/>
    <property type="match status" value="1"/>
</dbReference>
<name>A0ABR9WXI6_9RHOB</name>